<dbReference type="EMBL" id="JANHOG010000136">
    <property type="protein sequence ID" value="KAJ3557722.1"/>
    <property type="molecule type" value="Genomic_DNA"/>
</dbReference>
<dbReference type="Proteomes" id="UP001148662">
    <property type="component" value="Unassembled WGS sequence"/>
</dbReference>
<accession>A0ACC1TBI8</accession>
<proteinExistence type="predicted"/>
<organism evidence="1 2">
    <name type="scientific">Phlebia brevispora</name>
    <dbReference type="NCBI Taxonomy" id="194682"/>
    <lineage>
        <taxon>Eukaryota</taxon>
        <taxon>Fungi</taxon>
        <taxon>Dikarya</taxon>
        <taxon>Basidiomycota</taxon>
        <taxon>Agaricomycotina</taxon>
        <taxon>Agaricomycetes</taxon>
        <taxon>Polyporales</taxon>
        <taxon>Meruliaceae</taxon>
        <taxon>Phlebia</taxon>
    </lineage>
</organism>
<evidence type="ECO:0000313" key="2">
    <source>
        <dbReference type="Proteomes" id="UP001148662"/>
    </source>
</evidence>
<protein>
    <submittedName>
        <fullName evidence="1">Uncharacterized protein</fullName>
    </submittedName>
</protein>
<comment type="caution">
    <text evidence="1">The sequence shown here is derived from an EMBL/GenBank/DDBJ whole genome shotgun (WGS) entry which is preliminary data.</text>
</comment>
<evidence type="ECO:0000313" key="1">
    <source>
        <dbReference type="EMBL" id="KAJ3557722.1"/>
    </source>
</evidence>
<sequence length="272" mass="29534">MTMFTQTCNMGTYILVALIADMSSVVVAIFSALRVFALLGRGYSSYICSMWVLVCGFGPMVIDLHGLAITSYVRCIEDALGKHCAGVWNVPIKPTFVTSLACGKGSAYIACTGDMAEDIPPSSASFFAEYTRGQQYTPARCIYFVASLVRDVVQIASTVTLIGDIFQPKLSASVVAPISTVSATIGSIVTSRFIINLRHANNSNNPRVSRCSRFSVPHFQVPMDTTEGIIESMGGPLEFTQRPVWEEEDDCIHPDEWPISSEHVGDAELSAH</sequence>
<name>A0ACC1TBI8_9APHY</name>
<gene>
    <name evidence="1" type="ORF">NM688_g1315</name>
</gene>
<reference evidence="1" key="1">
    <citation type="submission" date="2022-07" db="EMBL/GenBank/DDBJ databases">
        <title>Genome Sequence of Phlebia brevispora.</title>
        <authorList>
            <person name="Buettner E."/>
        </authorList>
    </citation>
    <scope>NUCLEOTIDE SEQUENCE</scope>
    <source>
        <strain evidence="1">MPL23</strain>
    </source>
</reference>
<keyword evidence="2" id="KW-1185">Reference proteome</keyword>